<reference evidence="2 3" key="1">
    <citation type="journal article" date="2007" name="Proc. Natl. Acad. Sci. U.S.A.">
        <title>The tiny eukaryote Ostreococcus provides genomic insights into the paradox of plankton speciation.</title>
        <authorList>
            <person name="Palenik B."/>
            <person name="Grimwood J."/>
            <person name="Aerts A."/>
            <person name="Rouze P."/>
            <person name="Salamov A."/>
            <person name="Putnam N."/>
            <person name="Dupont C."/>
            <person name="Jorgensen R."/>
            <person name="Derelle E."/>
            <person name="Rombauts S."/>
            <person name="Zhou K."/>
            <person name="Otillar R."/>
            <person name="Merchant S.S."/>
            <person name="Podell S."/>
            <person name="Gaasterland T."/>
            <person name="Napoli C."/>
            <person name="Gendler K."/>
            <person name="Manuell A."/>
            <person name="Tai V."/>
            <person name="Vallon O."/>
            <person name="Piganeau G."/>
            <person name="Jancek S."/>
            <person name="Heijde M."/>
            <person name="Jabbari K."/>
            <person name="Bowler C."/>
            <person name="Lohr M."/>
            <person name="Robbens S."/>
            <person name="Werner G."/>
            <person name="Dubchak I."/>
            <person name="Pazour G.J."/>
            <person name="Ren Q."/>
            <person name="Paulsen I."/>
            <person name="Delwiche C."/>
            <person name="Schmutz J."/>
            <person name="Rokhsar D."/>
            <person name="Van de Peer Y."/>
            <person name="Moreau H."/>
            <person name="Grigoriev I.V."/>
        </authorList>
    </citation>
    <scope>NUCLEOTIDE SEQUENCE [LARGE SCALE GENOMIC DNA]</scope>
    <source>
        <strain evidence="2 3">CCE9901</strain>
    </source>
</reference>
<dbReference type="PANTHER" id="PTHR43268:SF7">
    <property type="entry name" value="RHODANESE DOMAIN-CONTAINING PROTEIN"/>
    <property type="match status" value="1"/>
</dbReference>
<dbReference type="SMART" id="SM00450">
    <property type="entry name" value="RHOD"/>
    <property type="match status" value="1"/>
</dbReference>
<dbReference type="OMA" id="GNCWGFW"/>
<evidence type="ECO:0000313" key="3">
    <source>
        <dbReference type="Proteomes" id="UP000001568"/>
    </source>
</evidence>
<dbReference type="PANTHER" id="PTHR43268">
    <property type="entry name" value="THIOSULFATE SULFURTRANSFERASE/RHODANESE-LIKE DOMAIN-CONTAINING PROTEIN 2"/>
    <property type="match status" value="1"/>
</dbReference>
<organism evidence="2 3">
    <name type="scientific">Ostreococcus lucimarinus (strain CCE9901)</name>
    <dbReference type="NCBI Taxonomy" id="436017"/>
    <lineage>
        <taxon>Eukaryota</taxon>
        <taxon>Viridiplantae</taxon>
        <taxon>Chlorophyta</taxon>
        <taxon>Mamiellophyceae</taxon>
        <taxon>Mamiellales</taxon>
        <taxon>Bathycoccaceae</taxon>
        <taxon>Ostreococcus</taxon>
    </lineage>
</organism>
<dbReference type="InterPro" id="IPR036873">
    <property type="entry name" value="Rhodanese-like_dom_sf"/>
</dbReference>
<dbReference type="Gene3D" id="3.40.250.10">
    <property type="entry name" value="Rhodanese-like domain"/>
    <property type="match status" value="1"/>
</dbReference>
<dbReference type="InterPro" id="IPR001763">
    <property type="entry name" value="Rhodanese-like_dom"/>
</dbReference>
<dbReference type="Gene3D" id="3.30.70.100">
    <property type="match status" value="1"/>
</dbReference>
<dbReference type="InterPro" id="IPR040503">
    <property type="entry name" value="TRHO_N"/>
</dbReference>
<dbReference type="GeneID" id="5005096"/>
<evidence type="ECO:0000259" key="1">
    <source>
        <dbReference type="PROSITE" id="PS50206"/>
    </source>
</evidence>
<gene>
    <name evidence="2" type="ORF">OSTLU_27003</name>
</gene>
<dbReference type="Pfam" id="PF17773">
    <property type="entry name" value="UPF0176_N"/>
    <property type="match status" value="1"/>
</dbReference>
<dbReference type="SUPFAM" id="SSF52821">
    <property type="entry name" value="Rhodanese/Cell cycle control phosphatase"/>
    <property type="match status" value="1"/>
</dbReference>
<name>A4S661_OSTLU</name>
<accession>A4S661</accession>
<dbReference type="InterPro" id="IPR020936">
    <property type="entry name" value="TrhO"/>
</dbReference>
<dbReference type="Gramene" id="ABO99328">
    <property type="protein sequence ID" value="ABO99328"/>
    <property type="gene ID" value="OSTLU_27003"/>
</dbReference>
<keyword evidence="3" id="KW-1185">Reference proteome</keyword>
<dbReference type="RefSeq" id="XP_001421035.1">
    <property type="nucleotide sequence ID" value="XM_001420998.1"/>
</dbReference>
<proteinExistence type="predicted"/>
<dbReference type="Proteomes" id="UP000001568">
    <property type="component" value="Chromosome 13"/>
</dbReference>
<dbReference type="KEGG" id="olu:OSTLU_27003"/>
<dbReference type="EMBL" id="CP000593">
    <property type="protein sequence ID" value="ABO99328.1"/>
    <property type="molecule type" value="Genomic_DNA"/>
</dbReference>
<sequence length="428" mass="47589">MAPDAAAPDGDDVHDVVLFYAYTAIERPDAVASTLKSFFAEHAAHFKGRVLVAREGVNGTACGSRRSGALPMFQALLRELVPGCETMPYKTSLASEQVFHDARVETVRELVGWGERLAHERREKVVHLSPKEFHEALKARDGEATVLDLRNENESIVGKFRGARCPDARNMQELGRFLDSAARESSGKEVFMYCTGGIRCEKAAIYLEKKAPDVAKVYQLQGGIHEYLEAYGGSEECLFLGKNFTFDKRGVMPKSGKVDCDGEVWNCQRCRDGEPKLRSCAVCVVCRFPLVLCERCQTSTSNRGEWTCSHHANLDGVYSMYAVPHLTAEDLTARIERMKCMERELFDADPKSTANKRRTLRKCFTRMEAELKRREAGGACDRRDVAFCRNSGRELATCAGDCMGFWGPGHVIEKPPTTLCGVDATSVE</sequence>
<protein>
    <recommendedName>
        <fullName evidence="1">Rhodanese domain-containing protein</fullName>
    </recommendedName>
</protein>
<dbReference type="Pfam" id="PF00581">
    <property type="entry name" value="Rhodanese"/>
    <property type="match status" value="1"/>
</dbReference>
<dbReference type="PROSITE" id="PS50206">
    <property type="entry name" value="RHODANESE_3"/>
    <property type="match status" value="1"/>
</dbReference>
<dbReference type="OrthoDB" id="498636at2759"/>
<feature type="domain" description="Rhodanese" evidence="1">
    <location>
        <begin position="140"/>
        <end position="236"/>
    </location>
</feature>
<evidence type="ECO:0000313" key="2">
    <source>
        <dbReference type="EMBL" id="ABO99328.1"/>
    </source>
</evidence>
<dbReference type="AlphaFoldDB" id="A4S661"/>
<dbReference type="HOGENOM" id="CLU_038878_1_0_1"/>
<dbReference type="eggNOG" id="ENOG502QSQK">
    <property type="taxonomic scope" value="Eukaryota"/>
</dbReference>